<proteinExistence type="predicted"/>
<dbReference type="InterPro" id="IPR010982">
    <property type="entry name" value="Lambda_DNA-bd_dom_sf"/>
</dbReference>
<dbReference type="CDD" id="cd00093">
    <property type="entry name" value="HTH_XRE"/>
    <property type="match status" value="1"/>
</dbReference>
<sequence>MEVTQPTFSALLIERLHAKDWSAEELAKRTGVSDRFINLLLEERIEDMPSLPYLRGYILKITDVLDLDNEKIWQTYFENNERLRSSGKYDELPKNRFALSRINKKVVLGVITILIVLLYLFIRVFLAFNLSHALSIPDLEENRVVVYDPSFILRGTIESNYKLILNNEPVYPDIDGVFEQMLELQPGFNTFTFEIKGFLGRTDTVVKQLFYEVSEVVEPARALPLVSTTTDNDF</sequence>
<comment type="caution">
    <text evidence="2">The sequence shown here is derived from an EMBL/GenBank/DDBJ whole genome shotgun (WGS) entry which is preliminary data.</text>
</comment>
<keyword evidence="1" id="KW-0812">Transmembrane</keyword>
<name>A0A0F9DMS2_9ZZZZ</name>
<dbReference type="EMBL" id="LAZR01030958">
    <property type="protein sequence ID" value="KKL55111.1"/>
    <property type="molecule type" value="Genomic_DNA"/>
</dbReference>
<gene>
    <name evidence="2" type="ORF">LCGC14_2258680</name>
</gene>
<dbReference type="AlphaFoldDB" id="A0A0F9DMS2"/>
<feature type="transmembrane region" description="Helical" evidence="1">
    <location>
        <begin position="106"/>
        <end position="128"/>
    </location>
</feature>
<dbReference type="Gene3D" id="1.10.260.40">
    <property type="entry name" value="lambda repressor-like DNA-binding domains"/>
    <property type="match status" value="1"/>
</dbReference>
<dbReference type="Pfam" id="PF13413">
    <property type="entry name" value="HTH_25"/>
    <property type="match status" value="1"/>
</dbReference>
<protein>
    <recommendedName>
        <fullName evidence="3">HTH cro/C1-type domain-containing protein</fullName>
    </recommendedName>
</protein>
<keyword evidence="1" id="KW-1133">Transmembrane helix</keyword>
<accession>A0A0F9DMS2</accession>
<dbReference type="InterPro" id="IPR001387">
    <property type="entry name" value="Cro/C1-type_HTH"/>
</dbReference>
<evidence type="ECO:0008006" key="3">
    <source>
        <dbReference type="Google" id="ProtNLM"/>
    </source>
</evidence>
<evidence type="ECO:0000313" key="2">
    <source>
        <dbReference type="EMBL" id="KKL55111.1"/>
    </source>
</evidence>
<keyword evidence="1" id="KW-0472">Membrane</keyword>
<evidence type="ECO:0000256" key="1">
    <source>
        <dbReference type="SAM" id="Phobius"/>
    </source>
</evidence>
<reference evidence="2" key="1">
    <citation type="journal article" date="2015" name="Nature">
        <title>Complex archaea that bridge the gap between prokaryotes and eukaryotes.</title>
        <authorList>
            <person name="Spang A."/>
            <person name="Saw J.H."/>
            <person name="Jorgensen S.L."/>
            <person name="Zaremba-Niedzwiedzka K."/>
            <person name="Martijn J."/>
            <person name="Lind A.E."/>
            <person name="van Eijk R."/>
            <person name="Schleper C."/>
            <person name="Guy L."/>
            <person name="Ettema T.J."/>
        </authorList>
    </citation>
    <scope>NUCLEOTIDE SEQUENCE</scope>
</reference>
<organism evidence="2">
    <name type="scientific">marine sediment metagenome</name>
    <dbReference type="NCBI Taxonomy" id="412755"/>
    <lineage>
        <taxon>unclassified sequences</taxon>
        <taxon>metagenomes</taxon>
        <taxon>ecological metagenomes</taxon>
    </lineage>
</organism>
<dbReference type="GO" id="GO:0003677">
    <property type="term" value="F:DNA binding"/>
    <property type="evidence" value="ECO:0007669"/>
    <property type="project" value="InterPro"/>
</dbReference>